<dbReference type="Proteomes" id="UP000245942">
    <property type="component" value="Unassembled WGS sequence"/>
</dbReference>
<dbReference type="OrthoDB" id="623670at2759"/>
<dbReference type="RefSeq" id="XP_025348636.1">
    <property type="nucleotide sequence ID" value="XM_025489499.1"/>
</dbReference>
<dbReference type="GeneID" id="37011233"/>
<gene>
    <name evidence="2" type="ORF">BCV69DRAFT_171379</name>
</gene>
<dbReference type="Gene3D" id="2.40.40.10">
    <property type="entry name" value="RlpA-like domain"/>
    <property type="match status" value="1"/>
</dbReference>
<dbReference type="SUPFAM" id="SSF50685">
    <property type="entry name" value="Barwin-like endoglucanases"/>
    <property type="match status" value="1"/>
</dbReference>
<dbReference type="STRING" id="1684307.A0A316U8D6"/>
<organism evidence="2 3">
    <name type="scientific">Pseudomicrostroma glucosiphilum</name>
    <dbReference type="NCBI Taxonomy" id="1684307"/>
    <lineage>
        <taxon>Eukaryota</taxon>
        <taxon>Fungi</taxon>
        <taxon>Dikarya</taxon>
        <taxon>Basidiomycota</taxon>
        <taxon>Ustilaginomycotina</taxon>
        <taxon>Exobasidiomycetes</taxon>
        <taxon>Microstromatales</taxon>
        <taxon>Microstromatales incertae sedis</taxon>
        <taxon>Pseudomicrostroma</taxon>
    </lineage>
</organism>
<dbReference type="InterPro" id="IPR051477">
    <property type="entry name" value="Expansin_CellWall"/>
</dbReference>
<dbReference type="PANTHER" id="PTHR31836">
    <property type="match status" value="1"/>
</dbReference>
<accession>A0A316U8D6</accession>
<dbReference type="InterPro" id="IPR036908">
    <property type="entry name" value="RlpA-like_sf"/>
</dbReference>
<name>A0A316U8D6_9BASI</name>
<evidence type="ECO:0000256" key="1">
    <source>
        <dbReference type="ARBA" id="ARBA00022729"/>
    </source>
</evidence>
<evidence type="ECO:0000313" key="3">
    <source>
        <dbReference type="Proteomes" id="UP000245942"/>
    </source>
</evidence>
<sequence length="119" mass="12527">MPTFSYFLPLLRQSSACSDVNYCGGTHSTSSDMIVAASAKLFQKWGGGTKSKLCGQSIVLTARGKAVNATIQDECPECAEGSIDMSPAVFKQLAGLGVGVLGDLQWAFAKPQSDDSDEE</sequence>
<evidence type="ECO:0000313" key="2">
    <source>
        <dbReference type="EMBL" id="PWN21476.1"/>
    </source>
</evidence>
<dbReference type="PANTHER" id="PTHR31836:SF28">
    <property type="entry name" value="SRCR DOMAIN-CONTAINING PROTEIN-RELATED"/>
    <property type="match status" value="1"/>
</dbReference>
<keyword evidence="1" id="KW-0732">Signal</keyword>
<dbReference type="AlphaFoldDB" id="A0A316U8D6"/>
<protein>
    <submittedName>
        <fullName evidence="2">Uncharacterized protein</fullName>
    </submittedName>
</protein>
<reference evidence="2 3" key="1">
    <citation type="journal article" date="2018" name="Mol. Biol. Evol.">
        <title>Broad Genomic Sampling Reveals a Smut Pathogenic Ancestry of the Fungal Clade Ustilaginomycotina.</title>
        <authorList>
            <person name="Kijpornyongpan T."/>
            <person name="Mondo S.J."/>
            <person name="Barry K."/>
            <person name="Sandor L."/>
            <person name="Lee J."/>
            <person name="Lipzen A."/>
            <person name="Pangilinan J."/>
            <person name="LaButti K."/>
            <person name="Hainaut M."/>
            <person name="Henrissat B."/>
            <person name="Grigoriev I.V."/>
            <person name="Spatafora J.W."/>
            <person name="Aime M.C."/>
        </authorList>
    </citation>
    <scope>NUCLEOTIDE SEQUENCE [LARGE SCALE GENOMIC DNA]</scope>
    <source>
        <strain evidence="2 3">MCA 4718</strain>
    </source>
</reference>
<keyword evidence="3" id="KW-1185">Reference proteome</keyword>
<dbReference type="CDD" id="cd22191">
    <property type="entry name" value="DPBB_RlpA_EXP_N-like"/>
    <property type="match status" value="1"/>
</dbReference>
<proteinExistence type="predicted"/>
<dbReference type="EMBL" id="KZ819325">
    <property type="protein sequence ID" value="PWN21476.1"/>
    <property type="molecule type" value="Genomic_DNA"/>
</dbReference>